<protein>
    <submittedName>
        <fullName evidence="2">YtrH family sporulation protein</fullName>
    </submittedName>
</protein>
<reference evidence="2 3" key="1">
    <citation type="submission" date="2023-04" db="EMBL/GenBank/DDBJ databases">
        <title>Ectobacillus antri isolated from activated sludge.</title>
        <authorList>
            <person name="Yan P."/>
            <person name="Liu X."/>
        </authorList>
    </citation>
    <scope>NUCLEOTIDE SEQUENCE [LARGE SCALE GENOMIC DNA]</scope>
    <source>
        <strain evidence="2 3">C18H</strain>
    </source>
</reference>
<accession>A0ABT6H4L1</accession>
<comment type="caution">
    <text evidence="2">The sequence shown here is derived from an EMBL/GenBank/DDBJ whole genome shotgun (WGS) entry which is preliminary data.</text>
</comment>
<keyword evidence="1" id="KW-0472">Membrane</keyword>
<dbReference type="InterPro" id="IPR025689">
    <property type="entry name" value="Spore_YtrH"/>
</dbReference>
<proteinExistence type="predicted"/>
<keyword evidence="3" id="KW-1185">Reference proteome</keyword>
<feature type="transmembrane region" description="Helical" evidence="1">
    <location>
        <begin position="51"/>
        <end position="70"/>
    </location>
</feature>
<gene>
    <name evidence="2" type="ORF">P6P90_06240</name>
</gene>
<organism evidence="2 3">
    <name type="scientific">Ectobacillus antri</name>
    <dbReference type="NCBI Taxonomy" id="2486280"/>
    <lineage>
        <taxon>Bacteria</taxon>
        <taxon>Bacillati</taxon>
        <taxon>Bacillota</taxon>
        <taxon>Bacilli</taxon>
        <taxon>Bacillales</taxon>
        <taxon>Bacillaceae</taxon>
        <taxon>Ectobacillus</taxon>
    </lineage>
</organism>
<evidence type="ECO:0000256" key="1">
    <source>
        <dbReference type="SAM" id="Phobius"/>
    </source>
</evidence>
<dbReference type="EMBL" id="JARULN010000003">
    <property type="protein sequence ID" value="MDG5753575.1"/>
    <property type="molecule type" value="Genomic_DNA"/>
</dbReference>
<feature type="transmembrane region" description="Helical" evidence="1">
    <location>
        <begin position="7"/>
        <end position="31"/>
    </location>
</feature>
<name>A0ABT6H4L1_9BACI</name>
<dbReference type="Pfam" id="PF14034">
    <property type="entry name" value="Spore_YtrH"/>
    <property type="match status" value="1"/>
</dbReference>
<feature type="transmembrane region" description="Helical" evidence="1">
    <location>
        <begin position="82"/>
        <end position="106"/>
    </location>
</feature>
<dbReference type="Proteomes" id="UP001218246">
    <property type="component" value="Unassembled WGS sequence"/>
</dbReference>
<evidence type="ECO:0000313" key="3">
    <source>
        <dbReference type="Proteomes" id="UP001218246"/>
    </source>
</evidence>
<dbReference type="RefSeq" id="WP_124564313.1">
    <property type="nucleotide sequence ID" value="NZ_JARRRY010000002.1"/>
</dbReference>
<keyword evidence="1" id="KW-0812">Transmembrane</keyword>
<sequence>MEVKQTFLSLLITSYFIAFGVMLGGSLIGGLGSFLMGQPPLTMIARFADTLRIWALIAAIGGTFDTFYSLERGLFQGEIQHVFRQGLLILFAAGGMQTGLTVIKWLTDEHV</sequence>
<evidence type="ECO:0000313" key="2">
    <source>
        <dbReference type="EMBL" id="MDG5753575.1"/>
    </source>
</evidence>
<keyword evidence="1" id="KW-1133">Transmembrane helix</keyword>